<dbReference type="Gene3D" id="2.130.10.10">
    <property type="entry name" value="YVTN repeat-like/Quinoprotein amine dehydrogenase"/>
    <property type="match status" value="3"/>
</dbReference>
<reference evidence="4 5" key="1">
    <citation type="submission" date="2019-07" db="EMBL/GenBank/DDBJ databases">
        <title>Draft genome assembly of a fouling barnacle, Amphibalanus amphitrite (Darwin, 1854): The first reference genome for Thecostraca.</title>
        <authorList>
            <person name="Kim W."/>
        </authorList>
    </citation>
    <scope>NUCLEOTIDE SEQUENCE [LARGE SCALE GENOMIC DNA]</scope>
    <source>
        <strain evidence="4">SNU_AA5</strain>
        <tissue evidence="4">Soma without cirri and trophi</tissue>
    </source>
</reference>
<dbReference type="Pfam" id="PF00400">
    <property type="entry name" value="WD40"/>
    <property type="match status" value="1"/>
</dbReference>
<proteinExistence type="predicted"/>
<feature type="region of interest" description="Disordered" evidence="1">
    <location>
        <begin position="816"/>
        <end position="886"/>
    </location>
</feature>
<keyword evidence="5" id="KW-1185">Reference proteome</keyword>
<dbReference type="PANTHER" id="PTHR44525:SF1">
    <property type="entry name" value="WD REPEAT-CONTAINING PROTEIN 27"/>
    <property type="match status" value="1"/>
</dbReference>
<feature type="region of interest" description="Disordered" evidence="1">
    <location>
        <begin position="1"/>
        <end position="27"/>
    </location>
</feature>
<dbReference type="OrthoDB" id="6377149at2759"/>
<dbReference type="InterPro" id="IPR055469">
    <property type="entry name" value="DUF7041"/>
</dbReference>
<feature type="transmembrane region" description="Helical" evidence="2">
    <location>
        <begin position="321"/>
        <end position="339"/>
    </location>
</feature>
<dbReference type="PANTHER" id="PTHR44525">
    <property type="entry name" value="WD REPEAT-CONTAINING PROTEIN 27"/>
    <property type="match status" value="1"/>
</dbReference>
<evidence type="ECO:0000313" key="4">
    <source>
        <dbReference type="EMBL" id="KAF0309569.1"/>
    </source>
</evidence>
<evidence type="ECO:0000256" key="1">
    <source>
        <dbReference type="SAM" id="MobiDB-lite"/>
    </source>
</evidence>
<protein>
    <submittedName>
        <fullName evidence="4">WD repeat-containing protein 27</fullName>
    </submittedName>
</protein>
<keyword evidence="2" id="KW-0812">Transmembrane</keyword>
<evidence type="ECO:0000259" key="3">
    <source>
        <dbReference type="Pfam" id="PF23055"/>
    </source>
</evidence>
<comment type="caution">
    <text evidence="4">The sequence shown here is derived from an EMBL/GenBank/DDBJ whole genome shotgun (WGS) entry which is preliminary data.</text>
</comment>
<dbReference type="InterPro" id="IPR042411">
    <property type="entry name" value="WDR27"/>
</dbReference>
<dbReference type="SUPFAM" id="SSF50998">
    <property type="entry name" value="Quinoprotein alcohol dehydrogenase-like"/>
    <property type="match status" value="1"/>
</dbReference>
<dbReference type="InterPro" id="IPR011047">
    <property type="entry name" value="Quinoprotein_ADH-like_sf"/>
</dbReference>
<dbReference type="Pfam" id="PF23055">
    <property type="entry name" value="DUF7041"/>
    <property type="match status" value="1"/>
</dbReference>
<dbReference type="AlphaFoldDB" id="A0A6A4WWC6"/>
<name>A0A6A4WWC6_AMPAM</name>
<organism evidence="4 5">
    <name type="scientific">Amphibalanus amphitrite</name>
    <name type="common">Striped barnacle</name>
    <name type="synonym">Balanus amphitrite</name>
    <dbReference type="NCBI Taxonomy" id="1232801"/>
    <lineage>
        <taxon>Eukaryota</taxon>
        <taxon>Metazoa</taxon>
        <taxon>Ecdysozoa</taxon>
        <taxon>Arthropoda</taxon>
        <taxon>Crustacea</taxon>
        <taxon>Multicrustacea</taxon>
        <taxon>Cirripedia</taxon>
        <taxon>Thoracica</taxon>
        <taxon>Thoracicalcarea</taxon>
        <taxon>Balanomorpha</taxon>
        <taxon>Balanoidea</taxon>
        <taxon>Balanidae</taxon>
        <taxon>Amphibalaninae</taxon>
        <taxon>Amphibalanus</taxon>
    </lineage>
</organism>
<dbReference type="SMART" id="SM00320">
    <property type="entry name" value="WD40"/>
    <property type="match status" value="6"/>
</dbReference>
<feature type="compositionally biased region" description="Basic and acidic residues" evidence="1">
    <location>
        <begin position="859"/>
        <end position="874"/>
    </location>
</feature>
<dbReference type="EMBL" id="VIIS01000388">
    <property type="protein sequence ID" value="KAF0309569.1"/>
    <property type="molecule type" value="Genomic_DNA"/>
</dbReference>
<evidence type="ECO:0000313" key="5">
    <source>
        <dbReference type="Proteomes" id="UP000440578"/>
    </source>
</evidence>
<gene>
    <name evidence="4" type="primary">WDR27</name>
    <name evidence="4" type="ORF">FJT64_019311</name>
</gene>
<dbReference type="InterPro" id="IPR001680">
    <property type="entry name" value="WD40_rpt"/>
</dbReference>
<sequence length="1209" mass="127014">MPVMEGDTSQEAASADTPATTAASDERARPLASFRLPAFAPDEADLWLLQVECAFDVAGIADPVTKFKLLVANLPTNVAAQVRDVIVSAPGDFDGLCTALRQRLAQSRASRLEALLRHQQLGDRSPSQLLRDMRGQLSTAGDSSVDSGLLRTLFLQRLPQSARAALSLLPEATPLAELAEAADRFLEASRPTGAVSAVVLAAGQAPRLTAANGSSVPVIGLFDHCVTLDGGSPLPWRFVVAKVGVPILGADFLAHHHLSVDGEWRRPARGGEVRVIRLVPGRLAEYEVRGAEFSISLWLNLTAAIAALLFWLGLHLQDDRLLAALLAALTLALLAKLHFKVKRETLLVESSLGVQLTTVFASGRRSSLFLARGRLRDVVIRRGAHHAPEGGALSAEGGALSAEGGALSAEGGALSAEAAECPSVGAGMAGVSAQWTQHSPLTDSVQVTERTLDLPGLPASRARHVDTNGRYLVAKAATAATLLVWRLEEENGAVTAHAQRSIPLVQPRVECLTLQDGCGHLLVTCSRTILLWDLAEPGSPAVTLGEDFSGVSCCHLSAGGEAAVAGGAAVLALGVAHSVWLLDTARVRRLATLRGHRCDVSSVTVDGGLCAAGSEAGHLQVWELTGYTLLYSCHSTAARPVGAVAVTADLLASGCGSLVSAAAQTAGRRWTDVTTTPLDRVGAACGGRGSPQPECAVLAVRFWRRRSGALFGPDRLLVVVTTDGLRVFNTRTWLPLHAVNGTGDGEPWGGSSAAVTPDGAAVVCCRSALEGRVSAFCLTVRSGTDEAGDPADRLRTLSIVCRDPLPARSVLRARLPRAAPAQPAPSRVRSSGYGAAPRRAMFQPRTNATRSRTAKRPAKTRDRHLDRPAPKYECHVSPPPVGSRPVRILRSGDTLLRIALSGSGRHVACASQQGGSLEVARLQQLEATQGQFLLGTQGAITSVAWSLSGRRLAASSAAGVQLWSFPEGEPCGSRPAGSHPYTAAQFFFTDGFLLASRGDTVELSRLPPEGAAGCRGRGVGPLRSVLQCRLPCREVLHVTSGCQLRSALAVACCSDRALRLIDMQTGRVALTLADAHRRPAHVARLCEGSPHLPAALPLYDLIGSAAVGDGVRLWDARCGRLAARLPAAELRALPAGFQFSPCGRLVALGSDAAHLWLWDVRSGRGPLARLRAAAAGVTDVAFLPRRPGLVAALLDGRLQTWPLDGGRTE</sequence>
<feature type="compositionally biased region" description="Low complexity" evidence="1">
    <location>
        <begin position="12"/>
        <end position="23"/>
    </location>
</feature>
<evidence type="ECO:0000256" key="2">
    <source>
        <dbReference type="SAM" id="Phobius"/>
    </source>
</evidence>
<feature type="domain" description="DUF7041" evidence="3">
    <location>
        <begin position="36"/>
        <end position="116"/>
    </location>
</feature>
<dbReference type="Proteomes" id="UP000440578">
    <property type="component" value="Unassembled WGS sequence"/>
</dbReference>
<feature type="compositionally biased region" description="Low complexity" evidence="1">
    <location>
        <begin position="816"/>
        <end position="831"/>
    </location>
</feature>
<dbReference type="InterPro" id="IPR015943">
    <property type="entry name" value="WD40/YVTN_repeat-like_dom_sf"/>
</dbReference>
<keyword evidence="2" id="KW-0472">Membrane</keyword>
<keyword evidence="2" id="KW-1133">Transmembrane helix</keyword>
<feature type="transmembrane region" description="Helical" evidence="2">
    <location>
        <begin position="295"/>
        <end position="314"/>
    </location>
</feature>
<accession>A0A6A4WWC6</accession>